<comment type="caution">
    <text evidence="2">The sequence shown here is derived from an EMBL/GenBank/DDBJ whole genome shotgun (WGS) entry which is preliminary data.</text>
</comment>
<dbReference type="GO" id="GO:0015562">
    <property type="term" value="F:efflux transmembrane transporter activity"/>
    <property type="evidence" value="ECO:0007669"/>
    <property type="project" value="TreeGrafter"/>
</dbReference>
<dbReference type="Gene3D" id="2.40.30.170">
    <property type="match status" value="1"/>
</dbReference>
<dbReference type="AlphaFoldDB" id="A0A327YRL8"/>
<dbReference type="PANTHER" id="PTHR30469">
    <property type="entry name" value="MULTIDRUG RESISTANCE PROTEIN MDTA"/>
    <property type="match status" value="1"/>
</dbReference>
<sequence>MKNSLFLLLTLSTLVSCGTKEEGKPVVQDIKELVFASGELEWDNSYNLTAQTDGILVNATFDVGNKVTENQIIASIDNKTNENNTASAKDLVVISKENLTENAPALQQLQQNIKFAESKYQQDKTQAERYKRLYDSQSIAKVEYENMQLAAENSLSQLNALKKQYQQVLQQSKQNYINTENQLKNNQVVLGYNKLVVPQKGTIIKKLKFSGDYVKKGDVIAVIADENKVEGVLNVDENSIGKVKIGQTVFVQLNTNKNEVYNAKISEILAAFDEQTQSFICKVIFDKPLNTSLYGTQLEANILVGEKKNALLIPRNFLGFGNKVMVKGKDEAVIVKTGIVSTEYVEILDGITKEDVLLPLKP</sequence>
<dbReference type="Proteomes" id="UP000249620">
    <property type="component" value="Unassembled WGS sequence"/>
</dbReference>
<accession>A0A327YRL8</accession>
<protein>
    <submittedName>
        <fullName evidence="2">HlyD family secretion protein</fullName>
    </submittedName>
</protein>
<dbReference type="SUPFAM" id="SSF111369">
    <property type="entry name" value="HlyD-like secretion proteins"/>
    <property type="match status" value="1"/>
</dbReference>
<gene>
    <name evidence="2" type="ORF">B0I03_103164</name>
</gene>
<name>A0A327YRL8_9FLAO</name>
<dbReference type="PANTHER" id="PTHR30469:SF15">
    <property type="entry name" value="HLYD FAMILY OF SECRETION PROTEINS"/>
    <property type="match status" value="1"/>
</dbReference>
<dbReference type="Gene3D" id="2.40.420.20">
    <property type="match status" value="1"/>
</dbReference>
<evidence type="ECO:0000256" key="1">
    <source>
        <dbReference type="SAM" id="Coils"/>
    </source>
</evidence>
<dbReference type="Gene3D" id="2.40.50.100">
    <property type="match status" value="1"/>
</dbReference>
<dbReference type="PROSITE" id="PS51257">
    <property type="entry name" value="PROKAR_LIPOPROTEIN"/>
    <property type="match status" value="1"/>
</dbReference>
<keyword evidence="3" id="KW-1185">Reference proteome</keyword>
<organism evidence="2 3">
    <name type="scientific">Flavobacterium aquaticum</name>
    <dbReference type="NCBI Taxonomy" id="1236486"/>
    <lineage>
        <taxon>Bacteria</taxon>
        <taxon>Pseudomonadati</taxon>
        <taxon>Bacteroidota</taxon>
        <taxon>Flavobacteriia</taxon>
        <taxon>Flavobacteriales</taxon>
        <taxon>Flavobacteriaceae</taxon>
        <taxon>Flavobacterium</taxon>
    </lineage>
</organism>
<reference evidence="2 3" key="1">
    <citation type="submission" date="2018-06" db="EMBL/GenBank/DDBJ databases">
        <title>Genomic Encyclopedia of Type Strains, Phase III (KMG-III): the genomes of soil and plant-associated and newly described type strains.</title>
        <authorList>
            <person name="Whitman W."/>
        </authorList>
    </citation>
    <scope>NUCLEOTIDE SEQUENCE [LARGE SCALE GENOMIC DNA]</scope>
    <source>
        <strain evidence="2 3">CGMCC 1.12398</strain>
    </source>
</reference>
<dbReference type="Gene3D" id="1.10.287.470">
    <property type="entry name" value="Helix hairpin bin"/>
    <property type="match status" value="1"/>
</dbReference>
<evidence type="ECO:0000313" key="2">
    <source>
        <dbReference type="EMBL" id="RAK23698.1"/>
    </source>
</evidence>
<dbReference type="RefSeq" id="WP_026725410.1">
    <property type="nucleotide sequence ID" value="NZ_QLMI01000003.1"/>
</dbReference>
<proteinExistence type="predicted"/>
<dbReference type="OrthoDB" id="869610at2"/>
<evidence type="ECO:0000313" key="3">
    <source>
        <dbReference type="Proteomes" id="UP000249620"/>
    </source>
</evidence>
<dbReference type="EMBL" id="QLMI01000003">
    <property type="protein sequence ID" value="RAK23698.1"/>
    <property type="molecule type" value="Genomic_DNA"/>
</dbReference>
<dbReference type="GO" id="GO:1990281">
    <property type="term" value="C:efflux pump complex"/>
    <property type="evidence" value="ECO:0007669"/>
    <property type="project" value="TreeGrafter"/>
</dbReference>
<keyword evidence="1" id="KW-0175">Coiled coil</keyword>
<feature type="coiled-coil region" evidence="1">
    <location>
        <begin position="106"/>
        <end position="182"/>
    </location>
</feature>